<sequence>AEGDTPAKVNEFSVGWKGAGQILALNFRDPEAMSGVEALSAAEGSAEGGSHARIGQNKGHLMIEVTSPEGEPIRCRVPPAQGVAIQALLRYSLPKMVPRTTPIEPSAP</sequence>
<organism evidence="1 2">
    <name type="scientific">Perkinsus olseni</name>
    <name type="common">Perkinsus atlanticus</name>
    <dbReference type="NCBI Taxonomy" id="32597"/>
    <lineage>
        <taxon>Eukaryota</taxon>
        <taxon>Sar</taxon>
        <taxon>Alveolata</taxon>
        <taxon>Perkinsozoa</taxon>
        <taxon>Perkinsea</taxon>
        <taxon>Perkinsida</taxon>
        <taxon>Perkinsidae</taxon>
        <taxon>Perkinsus</taxon>
    </lineage>
</organism>
<reference evidence="1 2" key="1">
    <citation type="submission" date="2020-04" db="EMBL/GenBank/DDBJ databases">
        <title>Perkinsus olseni comparative genomics.</title>
        <authorList>
            <person name="Bogema D.R."/>
        </authorList>
    </citation>
    <scope>NUCLEOTIDE SEQUENCE [LARGE SCALE GENOMIC DNA]</scope>
    <source>
        <strain evidence="1">ATCC PRA-205</strain>
    </source>
</reference>
<feature type="non-terminal residue" evidence="1">
    <location>
        <position position="1"/>
    </location>
</feature>
<dbReference type="Proteomes" id="UP000574390">
    <property type="component" value="Unassembled WGS sequence"/>
</dbReference>
<protein>
    <submittedName>
        <fullName evidence="1">Uncharacterized protein</fullName>
    </submittedName>
</protein>
<gene>
    <name evidence="1" type="ORF">FOZ62_013864</name>
</gene>
<dbReference type="AlphaFoldDB" id="A0A7J6PRP6"/>
<evidence type="ECO:0000313" key="1">
    <source>
        <dbReference type="EMBL" id="KAF4698682.1"/>
    </source>
</evidence>
<comment type="caution">
    <text evidence="1">The sequence shown here is derived from an EMBL/GenBank/DDBJ whole genome shotgun (WGS) entry which is preliminary data.</text>
</comment>
<proteinExistence type="predicted"/>
<dbReference type="EMBL" id="JABANM010035028">
    <property type="protein sequence ID" value="KAF4698682.1"/>
    <property type="molecule type" value="Genomic_DNA"/>
</dbReference>
<accession>A0A7J6PRP6</accession>
<evidence type="ECO:0000313" key="2">
    <source>
        <dbReference type="Proteomes" id="UP000574390"/>
    </source>
</evidence>
<name>A0A7J6PRP6_PEROL</name>